<name>A0A0D1ZMY7_EXOME</name>
<dbReference type="InterPro" id="IPR058940">
    <property type="entry name" value="mS26_fungi"/>
</dbReference>
<dbReference type="RefSeq" id="XP_016226903.1">
    <property type="nucleotide sequence ID" value="XM_016367385.1"/>
</dbReference>
<evidence type="ECO:0000313" key="2">
    <source>
        <dbReference type="Proteomes" id="UP000054302"/>
    </source>
</evidence>
<dbReference type="Proteomes" id="UP000054302">
    <property type="component" value="Unassembled WGS sequence"/>
</dbReference>
<organism evidence="1 2">
    <name type="scientific">Exophiala mesophila</name>
    <name type="common">Black yeast-like fungus</name>
    <dbReference type="NCBI Taxonomy" id="212818"/>
    <lineage>
        <taxon>Eukaryota</taxon>
        <taxon>Fungi</taxon>
        <taxon>Dikarya</taxon>
        <taxon>Ascomycota</taxon>
        <taxon>Pezizomycotina</taxon>
        <taxon>Eurotiomycetes</taxon>
        <taxon>Chaetothyriomycetidae</taxon>
        <taxon>Chaetothyriales</taxon>
        <taxon>Herpotrichiellaceae</taxon>
        <taxon>Exophiala</taxon>
    </lineage>
</organism>
<proteinExistence type="predicted"/>
<gene>
    <name evidence="1" type="ORF">PV10_02998</name>
</gene>
<dbReference type="HOGENOM" id="CLU_065203_0_0_1"/>
<dbReference type="CDD" id="cd23703">
    <property type="entry name" value="mS26_PET12"/>
    <property type="match status" value="1"/>
</dbReference>
<protein>
    <submittedName>
        <fullName evidence="1">Uncharacterized protein</fullName>
    </submittedName>
</protein>
<dbReference type="VEuPathDB" id="FungiDB:PV10_02998"/>
<accession>A0A0D1ZMY7</accession>
<dbReference type="OrthoDB" id="5223508at2759"/>
<dbReference type="OMA" id="WNLGPPP"/>
<dbReference type="Pfam" id="PF26163">
    <property type="entry name" value="mS26"/>
    <property type="match status" value="1"/>
</dbReference>
<dbReference type="AlphaFoldDB" id="A0A0D1ZMY7"/>
<dbReference type="GeneID" id="27320843"/>
<sequence length="313" mass="36169">MSPLLIMESLQSSVCRTCRLRLQSSSAAARLFSTTSSRSYIPPESPHYVDIPEPYQSITERRPHLKGILPVPREIFPRNRPDKPGRQYLANVTRDPLEKNKIPLNKQTEGQKYKLRMAELRKSHLREGLTQLYQRKKSSEGKILRRVIYKQAEHARLIAQPEREDERLTKASLPSAMRPQKLHQLSEEEEAAIFRARKERHEALLQAKVDDRKNRLHTLYMNARKFITTQKQLNTALDEAFSTGSMPIWELGMPSGLDDLLRAGDNSALQPDSMDAIAGPDQRSLYDKRRREKFDLDQTRMRRIAEKLSGGKM</sequence>
<dbReference type="STRING" id="212818.A0A0D1ZMY7"/>
<evidence type="ECO:0000313" key="1">
    <source>
        <dbReference type="EMBL" id="KIV95329.1"/>
    </source>
</evidence>
<dbReference type="EMBL" id="KN847521">
    <property type="protein sequence ID" value="KIV95329.1"/>
    <property type="molecule type" value="Genomic_DNA"/>
</dbReference>
<keyword evidence="2" id="KW-1185">Reference proteome</keyword>
<reference evidence="1 2" key="1">
    <citation type="submission" date="2015-01" db="EMBL/GenBank/DDBJ databases">
        <title>The Genome Sequence of Exophiala mesophila CBS40295.</title>
        <authorList>
            <consortium name="The Broad Institute Genomics Platform"/>
            <person name="Cuomo C."/>
            <person name="de Hoog S."/>
            <person name="Gorbushina A."/>
            <person name="Stielow B."/>
            <person name="Teixiera M."/>
            <person name="Abouelleil A."/>
            <person name="Chapman S.B."/>
            <person name="Priest M."/>
            <person name="Young S.K."/>
            <person name="Wortman J."/>
            <person name="Nusbaum C."/>
            <person name="Birren B."/>
        </authorList>
    </citation>
    <scope>NUCLEOTIDE SEQUENCE [LARGE SCALE GENOMIC DNA]</scope>
    <source>
        <strain evidence="1 2">CBS 40295</strain>
    </source>
</reference>